<organism evidence="1 2">
    <name type="scientific">Seohaeicola zhoushanensis</name>
    <dbReference type="NCBI Taxonomy" id="1569283"/>
    <lineage>
        <taxon>Bacteria</taxon>
        <taxon>Pseudomonadati</taxon>
        <taxon>Pseudomonadota</taxon>
        <taxon>Alphaproteobacteria</taxon>
        <taxon>Rhodobacterales</taxon>
        <taxon>Roseobacteraceae</taxon>
        <taxon>Seohaeicola</taxon>
    </lineage>
</organism>
<dbReference type="InterPro" id="IPR036188">
    <property type="entry name" value="FAD/NAD-bd_sf"/>
</dbReference>
<gene>
    <name evidence="1" type="ORF">GCM10017056_28250</name>
</gene>
<dbReference type="Proteomes" id="UP000626220">
    <property type="component" value="Unassembled WGS sequence"/>
</dbReference>
<dbReference type="RefSeq" id="WP_189680735.1">
    <property type="nucleotide sequence ID" value="NZ_BNCJ01000007.1"/>
</dbReference>
<reference evidence="1" key="1">
    <citation type="journal article" date="2014" name="Int. J. Syst. Evol. Microbiol.">
        <title>Complete genome sequence of Corynebacterium casei LMG S-19264T (=DSM 44701T), isolated from a smear-ripened cheese.</title>
        <authorList>
            <consortium name="US DOE Joint Genome Institute (JGI-PGF)"/>
            <person name="Walter F."/>
            <person name="Albersmeier A."/>
            <person name="Kalinowski J."/>
            <person name="Ruckert C."/>
        </authorList>
    </citation>
    <scope>NUCLEOTIDE SEQUENCE</scope>
    <source>
        <strain evidence="1">KCTC 42650</strain>
    </source>
</reference>
<dbReference type="AlphaFoldDB" id="A0A8J3M7W2"/>
<dbReference type="GO" id="GO:0004497">
    <property type="term" value="F:monooxygenase activity"/>
    <property type="evidence" value="ECO:0007669"/>
    <property type="project" value="UniProtKB-KW"/>
</dbReference>
<dbReference type="PANTHER" id="PTHR42877:SF4">
    <property type="entry name" value="FAD_NAD(P)-BINDING DOMAIN-CONTAINING PROTEIN-RELATED"/>
    <property type="match status" value="1"/>
</dbReference>
<comment type="caution">
    <text evidence="1">The sequence shown here is derived from an EMBL/GenBank/DDBJ whole genome shotgun (WGS) entry which is preliminary data.</text>
</comment>
<proteinExistence type="predicted"/>
<dbReference type="Pfam" id="PF13738">
    <property type="entry name" value="Pyr_redox_3"/>
    <property type="match status" value="1"/>
</dbReference>
<keyword evidence="2" id="KW-1185">Reference proteome</keyword>
<evidence type="ECO:0000313" key="1">
    <source>
        <dbReference type="EMBL" id="GHF55044.1"/>
    </source>
</evidence>
<dbReference type="PRINTS" id="PR00411">
    <property type="entry name" value="PNDRDTASEI"/>
</dbReference>
<accession>A0A8J3M7W2</accession>
<dbReference type="InterPro" id="IPR051209">
    <property type="entry name" value="FAD-bind_Monooxygenase_sf"/>
</dbReference>
<dbReference type="EMBL" id="BNCJ01000007">
    <property type="protein sequence ID" value="GHF55044.1"/>
    <property type="molecule type" value="Genomic_DNA"/>
</dbReference>
<sequence>MAEERLDILVIGAGFAGLCAAIRLRQAGKTGFAVVDANAGVGGTWYANTYPGATCDVPSHFYSFSFAPKADWSHLYSPQPEILAYLQDCVTRFGLAPHLRLGRRVTELAWDSARTGWAVALDDGTRLFARFVINGAGGLQVPQWPAIEGLEQFTGPKMHTAAWNHAVDFAGKRVAVIGSAASAIQVVPELARVAAQVDVWQRTPNYIAPRGNRAYSARQKRLFALVPGWRRLYRWIIKTRMDLVLFPLVTNPERRAKFAARIRAYIARAARDPALAARLTPDYEIGCKRILVSDDFFATLRRRNVTLQTGGIARIAPEGVVAADGSLHPADVLVCATGFDFGAQYTAMPIRGRDGRTLAEHWAEQVEAWRGVMVTGFPNLFLVTGPNSGVGTTSVVHMIEQAVGWILRTIDRVPPGQSVEVRAEAQAAWNRSLHAALDQTVWATGCHSWYKRADGRIETLYPGSAAMYAREMRRARLSDLRIGAAP</sequence>
<keyword evidence="1" id="KW-0560">Oxidoreductase</keyword>
<reference evidence="1" key="2">
    <citation type="submission" date="2020-09" db="EMBL/GenBank/DDBJ databases">
        <authorList>
            <person name="Sun Q."/>
            <person name="Kim S."/>
        </authorList>
    </citation>
    <scope>NUCLEOTIDE SEQUENCE</scope>
    <source>
        <strain evidence="1">KCTC 42650</strain>
    </source>
</reference>
<dbReference type="PANTHER" id="PTHR42877">
    <property type="entry name" value="L-ORNITHINE N(5)-MONOOXYGENASE-RELATED"/>
    <property type="match status" value="1"/>
</dbReference>
<name>A0A8J3M7W2_9RHOB</name>
<evidence type="ECO:0000313" key="2">
    <source>
        <dbReference type="Proteomes" id="UP000626220"/>
    </source>
</evidence>
<dbReference type="PRINTS" id="PR00368">
    <property type="entry name" value="FADPNR"/>
</dbReference>
<dbReference type="SUPFAM" id="SSF51905">
    <property type="entry name" value="FAD/NAD(P)-binding domain"/>
    <property type="match status" value="1"/>
</dbReference>
<keyword evidence="1" id="KW-0503">Monooxygenase</keyword>
<dbReference type="Gene3D" id="3.50.50.60">
    <property type="entry name" value="FAD/NAD(P)-binding domain"/>
    <property type="match status" value="2"/>
</dbReference>
<protein>
    <submittedName>
        <fullName evidence="1">Flavin-binding monooxygenase</fullName>
    </submittedName>
</protein>